<evidence type="ECO:0000259" key="6">
    <source>
        <dbReference type="Pfam" id="PF00425"/>
    </source>
</evidence>
<dbReference type="PANTHER" id="PTHR42839:SF2">
    <property type="entry name" value="ISOCHORISMATE SYNTHASE ENTC"/>
    <property type="match status" value="1"/>
</dbReference>
<dbReference type="InterPro" id="IPR005801">
    <property type="entry name" value="ADC_synthase"/>
</dbReference>
<dbReference type="Gene3D" id="3.60.120.10">
    <property type="entry name" value="Anthranilate synthase"/>
    <property type="match status" value="1"/>
</dbReference>
<dbReference type="NCBIfam" id="TIGR00543">
    <property type="entry name" value="isochor_syn"/>
    <property type="match status" value="1"/>
</dbReference>
<evidence type="ECO:0000256" key="1">
    <source>
        <dbReference type="ARBA" id="ARBA00000799"/>
    </source>
</evidence>
<keyword evidence="4" id="KW-0413">Isomerase</keyword>
<reference evidence="7 8" key="1">
    <citation type="journal article" date="2015" name="Genome Announc.">
        <title>Expanding the biotechnology potential of lactobacilli through comparative genomics of 213 strains and associated genera.</title>
        <authorList>
            <person name="Sun Z."/>
            <person name="Harris H.M."/>
            <person name="McCann A."/>
            <person name="Guo C."/>
            <person name="Argimon S."/>
            <person name="Zhang W."/>
            <person name="Yang X."/>
            <person name="Jeffery I.B."/>
            <person name="Cooney J.C."/>
            <person name="Kagawa T.F."/>
            <person name="Liu W."/>
            <person name="Song Y."/>
            <person name="Salvetti E."/>
            <person name="Wrobel A."/>
            <person name="Rasinkangas P."/>
            <person name="Parkhill J."/>
            <person name="Rea M.C."/>
            <person name="O'Sullivan O."/>
            <person name="Ritari J."/>
            <person name="Douillard F.P."/>
            <person name="Paul Ross R."/>
            <person name="Yang R."/>
            <person name="Briner A.E."/>
            <person name="Felis G.E."/>
            <person name="de Vos W.M."/>
            <person name="Barrangou R."/>
            <person name="Klaenhammer T.R."/>
            <person name="Caufield P.W."/>
            <person name="Cui Y."/>
            <person name="Zhang H."/>
            <person name="O'Toole P.W."/>
        </authorList>
    </citation>
    <scope>NUCLEOTIDE SEQUENCE [LARGE SCALE GENOMIC DNA]</scope>
    <source>
        <strain evidence="7 8">DSM 16230</strain>
    </source>
</reference>
<evidence type="ECO:0000256" key="4">
    <source>
        <dbReference type="ARBA" id="ARBA00023235"/>
    </source>
</evidence>
<feature type="domain" description="Chorismate-utilising enzyme C-terminal" evidence="6">
    <location>
        <begin position="177"/>
        <end position="426"/>
    </location>
</feature>
<keyword evidence="8" id="KW-1185">Reference proteome</keyword>
<sequence>MIVKIYYTVTKVPHLALPTLLKCAQNHDPVFFFHNPDTQQVRLAYGALAECTFEKDQNLFLQLKEWYEQLAARLVCVPAGEKRQEIQPEIVGGLGFTNSKQSADQIWGKLRNGYYFLPQTLIVQGKAGAYVVACSFRPIELKSITTAVRKELQAAALSDCKLPSMGHLKVSATDVAVWKRNVAHVVAQIKQQHLSKVVLARYLIVEAQTQLDPYVTLQRLLKTQPETYHLLLKKSGTAFVSATPERFAKFKQHEFQTAALAGTTARGQNTLADQRLGQLLLNDHKNRQEHRFVVKRIAALLAQQRLKLTIPASPQLLKNKQVQHLYTPIKGTGPYQLFELLAQLHPTPALGGLPKQAALQQIEKVEQRPRGLFGAPLGYLDFNCRGELVVGIRAAVLKENQAYLFAGAGIVAESSPDKEVHETHLKFQPLLQALGGNDE</sequence>
<name>A0A0R1V1G0_9LACO</name>
<proteinExistence type="inferred from homology"/>
<accession>A0A0R1V1G0</accession>
<dbReference type="PANTHER" id="PTHR42839">
    <property type="entry name" value="ISOCHORISMATE SYNTHASE ENTC"/>
    <property type="match status" value="1"/>
</dbReference>
<evidence type="ECO:0000313" key="7">
    <source>
        <dbReference type="EMBL" id="KRL97219.1"/>
    </source>
</evidence>
<dbReference type="Pfam" id="PF00425">
    <property type="entry name" value="Chorismate_bind"/>
    <property type="match status" value="1"/>
</dbReference>
<organism evidence="7 8">
    <name type="scientific">Liquorilactobacillus satsumensis DSM 16230 = JCM 12392</name>
    <dbReference type="NCBI Taxonomy" id="1423801"/>
    <lineage>
        <taxon>Bacteria</taxon>
        <taxon>Bacillati</taxon>
        <taxon>Bacillota</taxon>
        <taxon>Bacilli</taxon>
        <taxon>Lactobacillales</taxon>
        <taxon>Lactobacillaceae</taxon>
        <taxon>Liquorilactobacillus</taxon>
    </lineage>
</organism>
<dbReference type="PATRIC" id="fig|1423801.4.peg.1814"/>
<dbReference type="Proteomes" id="UP000051166">
    <property type="component" value="Unassembled WGS sequence"/>
</dbReference>
<dbReference type="GO" id="GO:0008909">
    <property type="term" value="F:isochorismate synthase activity"/>
    <property type="evidence" value="ECO:0007669"/>
    <property type="project" value="UniProtKB-EC"/>
</dbReference>
<evidence type="ECO:0000256" key="3">
    <source>
        <dbReference type="ARBA" id="ARBA00012824"/>
    </source>
</evidence>
<evidence type="ECO:0000256" key="2">
    <source>
        <dbReference type="ARBA" id="ARBA00005297"/>
    </source>
</evidence>
<dbReference type="InterPro" id="IPR004561">
    <property type="entry name" value="IsoChor_synthase"/>
</dbReference>
<dbReference type="EMBL" id="AZFQ01000053">
    <property type="protein sequence ID" value="KRL97219.1"/>
    <property type="molecule type" value="Genomic_DNA"/>
</dbReference>
<comment type="catalytic activity">
    <reaction evidence="1">
        <text>chorismate = isochorismate</text>
        <dbReference type="Rhea" id="RHEA:18985"/>
        <dbReference type="ChEBI" id="CHEBI:29748"/>
        <dbReference type="ChEBI" id="CHEBI:29780"/>
        <dbReference type="EC" id="5.4.4.2"/>
    </reaction>
</comment>
<evidence type="ECO:0000313" key="8">
    <source>
        <dbReference type="Proteomes" id="UP000051166"/>
    </source>
</evidence>
<protein>
    <recommendedName>
        <fullName evidence="3">isochorismate synthase</fullName>
        <ecNumber evidence="3">5.4.4.2</ecNumber>
    </recommendedName>
    <alternativeName>
        <fullName evidence="5">Isochorismate mutase</fullName>
    </alternativeName>
</protein>
<gene>
    <name evidence="7" type="ORF">FD50_GL001775</name>
</gene>
<dbReference type="STRING" id="1423801.FD50_GL001775"/>
<dbReference type="SUPFAM" id="SSF56322">
    <property type="entry name" value="ADC synthase"/>
    <property type="match status" value="1"/>
</dbReference>
<comment type="caution">
    <text evidence="7">The sequence shown here is derived from an EMBL/GenBank/DDBJ whole genome shotgun (WGS) entry which is preliminary data.</text>
</comment>
<dbReference type="InterPro" id="IPR015890">
    <property type="entry name" value="Chorismate_C"/>
</dbReference>
<dbReference type="OrthoDB" id="9803598at2"/>
<dbReference type="EC" id="5.4.4.2" evidence="3"/>
<comment type="similarity">
    <text evidence="2">Belongs to the isochorismate synthase family.</text>
</comment>
<evidence type="ECO:0000256" key="5">
    <source>
        <dbReference type="ARBA" id="ARBA00041564"/>
    </source>
</evidence>
<dbReference type="AlphaFoldDB" id="A0A0R1V1G0"/>